<dbReference type="GO" id="GO:0008146">
    <property type="term" value="F:sulfotransferase activity"/>
    <property type="evidence" value="ECO:0007669"/>
    <property type="project" value="InterPro"/>
</dbReference>
<dbReference type="PANTHER" id="PTHR11783">
    <property type="entry name" value="SULFOTRANSFERASE SULT"/>
    <property type="match status" value="1"/>
</dbReference>
<evidence type="ECO:0000313" key="4">
    <source>
        <dbReference type="EMBL" id="OLT62479.1"/>
    </source>
</evidence>
<dbReference type="EMBL" id="MKZS01000001">
    <property type="protein sequence ID" value="OLT62479.1"/>
    <property type="molecule type" value="Genomic_DNA"/>
</dbReference>
<accession>A0A1U7N962</accession>
<dbReference type="InterPro" id="IPR027417">
    <property type="entry name" value="P-loop_NTPase"/>
</dbReference>
<dbReference type="RefSeq" id="WP_075904537.1">
    <property type="nucleotide sequence ID" value="NZ_MKZS01000001.1"/>
</dbReference>
<sequence length="316" mass="37101">MDKVMNEIQSTTTVKIAGYEDQLHAEILDDIQVGEYGYKYRILDGLVVPPYTTPDRYNLSRTLETRPEDVCFISYPKSGSSWLSYILLLIVQQGEIPSDKTLRDSLHWVASSWPYPRSRSELEAFPSPRIFKSHMPYQMAVGGNPVKNPCKYIYIARNPKDVVVSYYYFESDRAWAGNYSGPWEHWFEMFMEGKVQRGDWFKHVLSWWEHRNAENILFLKYEDLKKEFDAEIKKIADFLGYPLSPELINQIKDKTSFKNMKDDKFSNMHEFLKPSSFFRKGVIGSWKEKFTVAQNEQFDALYAERMKASGLKFDID</sequence>
<dbReference type="Proteomes" id="UP000186657">
    <property type="component" value="Unassembled WGS sequence"/>
</dbReference>
<protein>
    <recommendedName>
        <fullName evidence="3">Sulfotransferase domain-containing protein</fullName>
    </recommendedName>
</protein>
<evidence type="ECO:0000259" key="3">
    <source>
        <dbReference type="Pfam" id="PF00685"/>
    </source>
</evidence>
<keyword evidence="2" id="KW-0808">Transferase</keyword>
<dbReference type="Pfam" id="PF00685">
    <property type="entry name" value="Sulfotransfer_1"/>
    <property type="match status" value="1"/>
</dbReference>
<evidence type="ECO:0000256" key="1">
    <source>
        <dbReference type="ARBA" id="ARBA00005771"/>
    </source>
</evidence>
<dbReference type="SUPFAM" id="SSF52540">
    <property type="entry name" value="P-loop containing nucleoside triphosphate hydrolases"/>
    <property type="match status" value="1"/>
</dbReference>
<dbReference type="InterPro" id="IPR000863">
    <property type="entry name" value="Sulfotransferase_dom"/>
</dbReference>
<evidence type="ECO:0000256" key="2">
    <source>
        <dbReference type="ARBA" id="ARBA00022679"/>
    </source>
</evidence>
<feature type="domain" description="Sulfotransferase" evidence="3">
    <location>
        <begin position="67"/>
        <end position="310"/>
    </location>
</feature>
<gene>
    <name evidence="4" type="ORF">BJP37_29080</name>
</gene>
<organism evidence="4 5">
    <name type="scientific">Moorena bouillonii PNG</name>
    <dbReference type="NCBI Taxonomy" id="568701"/>
    <lineage>
        <taxon>Bacteria</taxon>
        <taxon>Bacillati</taxon>
        <taxon>Cyanobacteriota</taxon>
        <taxon>Cyanophyceae</taxon>
        <taxon>Coleofasciculales</taxon>
        <taxon>Coleofasciculaceae</taxon>
        <taxon>Moorena</taxon>
    </lineage>
</organism>
<dbReference type="AlphaFoldDB" id="A0A1U7N962"/>
<keyword evidence="5" id="KW-1185">Reference proteome</keyword>
<comment type="caution">
    <text evidence="4">The sequence shown here is derived from an EMBL/GenBank/DDBJ whole genome shotgun (WGS) entry which is preliminary data.</text>
</comment>
<comment type="similarity">
    <text evidence="1">Belongs to the sulfotransferase 1 family.</text>
</comment>
<proteinExistence type="inferred from homology"/>
<name>A0A1U7N962_9CYAN</name>
<evidence type="ECO:0000313" key="5">
    <source>
        <dbReference type="Proteomes" id="UP000186657"/>
    </source>
</evidence>
<reference evidence="4 5" key="1">
    <citation type="submission" date="2016-10" db="EMBL/GenBank/DDBJ databases">
        <title>Comparative genomics uncovers the prolific and rare metabolic potential of the cyanobacterial genus Moorea.</title>
        <authorList>
            <person name="Leao T."/>
            <person name="Castelao G."/>
            <person name="Korobeynikov A."/>
            <person name="Monroe E.A."/>
            <person name="Podell S."/>
            <person name="Glukhov E."/>
            <person name="Allen E."/>
            <person name="Gerwick W.H."/>
            <person name="Gerwick L."/>
        </authorList>
    </citation>
    <scope>NUCLEOTIDE SEQUENCE [LARGE SCALE GENOMIC DNA]</scope>
    <source>
        <strain evidence="4 5">PNG5-198</strain>
    </source>
</reference>
<dbReference type="Gene3D" id="3.40.50.300">
    <property type="entry name" value="P-loop containing nucleotide triphosphate hydrolases"/>
    <property type="match status" value="1"/>
</dbReference>